<keyword evidence="3" id="KW-1185">Reference proteome</keyword>
<keyword evidence="1" id="KW-1133">Transmembrane helix</keyword>
<keyword evidence="1" id="KW-0472">Membrane</keyword>
<organism evidence="2 3">
    <name type="scientific">Lepidopterella palustris CBS 459.81</name>
    <dbReference type="NCBI Taxonomy" id="1314670"/>
    <lineage>
        <taxon>Eukaryota</taxon>
        <taxon>Fungi</taxon>
        <taxon>Dikarya</taxon>
        <taxon>Ascomycota</taxon>
        <taxon>Pezizomycotina</taxon>
        <taxon>Dothideomycetes</taxon>
        <taxon>Pleosporomycetidae</taxon>
        <taxon>Mytilinidiales</taxon>
        <taxon>Argynnaceae</taxon>
        <taxon>Lepidopterella</taxon>
    </lineage>
</organism>
<keyword evidence="1" id="KW-0812">Transmembrane</keyword>
<feature type="transmembrane region" description="Helical" evidence="1">
    <location>
        <begin position="97"/>
        <end position="116"/>
    </location>
</feature>
<evidence type="ECO:0000313" key="3">
    <source>
        <dbReference type="Proteomes" id="UP000250266"/>
    </source>
</evidence>
<dbReference type="Proteomes" id="UP000250266">
    <property type="component" value="Unassembled WGS sequence"/>
</dbReference>
<dbReference type="AlphaFoldDB" id="A0A8E2JFB3"/>
<name>A0A8E2JFB3_9PEZI</name>
<gene>
    <name evidence="2" type="ORF">K432DRAFT_44516</name>
</gene>
<feature type="transmembrane region" description="Helical" evidence="1">
    <location>
        <begin position="63"/>
        <end position="85"/>
    </location>
</feature>
<evidence type="ECO:0000256" key="1">
    <source>
        <dbReference type="SAM" id="Phobius"/>
    </source>
</evidence>
<proteinExistence type="predicted"/>
<evidence type="ECO:0000313" key="2">
    <source>
        <dbReference type="EMBL" id="OCK80403.1"/>
    </source>
</evidence>
<dbReference type="EMBL" id="KV744961">
    <property type="protein sequence ID" value="OCK80403.1"/>
    <property type="molecule type" value="Genomic_DNA"/>
</dbReference>
<feature type="transmembrane region" description="Helical" evidence="1">
    <location>
        <begin position="20"/>
        <end position="42"/>
    </location>
</feature>
<accession>A0A8E2JFB3</accession>
<reference evidence="2 3" key="1">
    <citation type="journal article" date="2016" name="Nat. Commun.">
        <title>Ectomycorrhizal ecology is imprinted in the genome of the dominant symbiotic fungus Cenococcum geophilum.</title>
        <authorList>
            <consortium name="DOE Joint Genome Institute"/>
            <person name="Peter M."/>
            <person name="Kohler A."/>
            <person name="Ohm R.A."/>
            <person name="Kuo A."/>
            <person name="Krutzmann J."/>
            <person name="Morin E."/>
            <person name="Arend M."/>
            <person name="Barry K.W."/>
            <person name="Binder M."/>
            <person name="Choi C."/>
            <person name="Clum A."/>
            <person name="Copeland A."/>
            <person name="Grisel N."/>
            <person name="Haridas S."/>
            <person name="Kipfer T."/>
            <person name="LaButti K."/>
            <person name="Lindquist E."/>
            <person name="Lipzen A."/>
            <person name="Maire R."/>
            <person name="Meier B."/>
            <person name="Mihaltcheva S."/>
            <person name="Molinier V."/>
            <person name="Murat C."/>
            <person name="Poggeler S."/>
            <person name="Quandt C.A."/>
            <person name="Sperisen C."/>
            <person name="Tritt A."/>
            <person name="Tisserant E."/>
            <person name="Crous P.W."/>
            <person name="Henrissat B."/>
            <person name="Nehls U."/>
            <person name="Egli S."/>
            <person name="Spatafora J.W."/>
            <person name="Grigoriev I.V."/>
            <person name="Martin F.M."/>
        </authorList>
    </citation>
    <scope>NUCLEOTIDE SEQUENCE [LARGE SCALE GENOMIC DNA]</scope>
    <source>
        <strain evidence="2 3">CBS 459.81</strain>
    </source>
</reference>
<sequence>MANAGRGGRDSTHSGSGSFLTGLCGALLISLFLSHTPPLSFYKTKSAGWSHARVLRPLFSRWHICYTVIFVSSRSYSLCFAFFGLPLLLHIPCSLRVALSMFFLCLFDFFWLLHFWRHICAFALEYVLNKVGGKWLAWLSFWSNLV</sequence>
<protein>
    <recommendedName>
        <fullName evidence="4">Transmembrane protein</fullName>
    </recommendedName>
</protein>
<evidence type="ECO:0008006" key="4">
    <source>
        <dbReference type="Google" id="ProtNLM"/>
    </source>
</evidence>